<evidence type="ECO:0000313" key="4">
    <source>
        <dbReference type="Proteomes" id="UP000006727"/>
    </source>
</evidence>
<reference evidence="2 4" key="1">
    <citation type="journal article" date="2008" name="Science">
        <title>The Physcomitrella genome reveals evolutionary insights into the conquest of land by plants.</title>
        <authorList>
            <person name="Rensing S."/>
            <person name="Lang D."/>
            <person name="Zimmer A."/>
            <person name="Terry A."/>
            <person name="Salamov A."/>
            <person name="Shapiro H."/>
            <person name="Nishiyama T."/>
            <person name="Perroud P.-F."/>
            <person name="Lindquist E."/>
            <person name="Kamisugi Y."/>
            <person name="Tanahashi T."/>
            <person name="Sakakibara K."/>
            <person name="Fujita T."/>
            <person name="Oishi K."/>
            <person name="Shin-I T."/>
            <person name="Kuroki Y."/>
            <person name="Toyoda A."/>
            <person name="Suzuki Y."/>
            <person name="Hashimoto A."/>
            <person name="Yamaguchi K."/>
            <person name="Sugano A."/>
            <person name="Kohara Y."/>
            <person name="Fujiyama A."/>
            <person name="Anterola A."/>
            <person name="Aoki S."/>
            <person name="Ashton N."/>
            <person name="Barbazuk W.B."/>
            <person name="Barker E."/>
            <person name="Bennetzen J."/>
            <person name="Bezanilla M."/>
            <person name="Blankenship R."/>
            <person name="Cho S.H."/>
            <person name="Dutcher S."/>
            <person name="Estelle M."/>
            <person name="Fawcett J.A."/>
            <person name="Gundlach H."/>
            <person name="Hanada K."/>
            <person name="Heyl A."/>
            <person name="Hicks K.A."/>
            <person name="Hugh J."/>
            <person name="Lohr M."/>
            <person name="Mayer K."/>
            <person name="Melkozernov A."/>
            <person name="Murata T."/>
            <person name="Nelson D."/>
            <person name="Pils B."/>
            <person name="Prigge M."/>
            <person name="Reiss B."/>
            <person name="Renner T."/>
            <person name="Rombauts S."/>
            <person name="Rushton P."/>
            <person name="Sanderfoot A."/>
            <person name="Schween G."/>
            <person name="Shiu S.-H."/>
            <person name="Stueber K."/>
            <person name="Theodoulou F.L."/>
            <person name="Tu H."/>
            <person name="Van de Peer Y."/>
            <person name="Verrier P.J."/>
            <person name="Waters E."/>
            <person name="Wood A."/>
            <person name="Yang L."/>
            <person name="Cove D."/>
            <person name="Cuming A."/>
            <person name="Hasebe M."/>
            <person name="Lucas S."/>
            <person name="Mishler D.B."/>
            <person name="Reski R."/>
            <person name="Grigoriev I."/>
            <person name="Quatrano R.S."/>
            <person name="Boore J.L."/>
        </authorList>
    </citation>
    <scope>NUCLEOTIDE SEQUENCE [LARGE SCALE GENOMIC DNA]</scope>
    <source>
        <strain evidence="3 4">cv. Gransden 2004</strain>
    </source>
</reference>
<protein>
    <submittedName>
        <fullName evidence="2 3">Uncharacterized protein</fullName>
    </submittedName>
</protein>
<reference evidence="2 4" key="2">
    <citation type="journal article" date="2018" name="Plant J.">
        <title>The Physcomitrella patens chromosome-scale assembly reveals moss genome structure and evolution.</title>
        <authorList>
            <person name="Lang D."/>
            <person name="Ullrich K.K."/>
            <person name="Murat F."/>
            <person name="Fuchs J."/>
            <person name="Jenkins J."/>
            <person name="Haas F.B."/>
            <person name="Piednoel M."/>
            <person name="Gundlach H."/>
            <person name="Van Bel M."/>
            <person name="Meyberg R."/>
            <person name="Vives C."/>
            <person name="Morata J."/>
            <person name="Symeonidi A."/>
            <person name="Hiss M."/>
            <person name="Muchero W."/>
            <person name="Kamisugi Y."/>
            <person name="Saleh O."/>
            <person name="Blanc G."/>
            <person name="Decker E.L."/>
            <person name="van Gessel N."/>
            <person name="Grimwood J."/>
            <person name="Hayes R.D."/>
            <person name="Graham S.W."/>
            <person name="Gunter L.E."/>
            <person name="McDaniel S.F."/>
            <person name="Hoernstein S.N.W."/>
            <person name="Larsson A."/>
            <person name="Li F.W."/>
            <person name="Perroud P.F."/>
            <person name="Phillips J."/>
            <person name="Ranjan P."/>
            <person name="Rokshar D.S."/>
            <person name="Rothfels C.J."/>
            <person name="Schneider L."/>
            <person name="Shu S."/>
            <person name="Stevenson D.W."/>
            <person name="Thummler F."/>
            <person name="Tillich M."/>
            <person name="Villarreal Aguilar J.C."/>
            <person name="Widiez T."/>
            <person name="Wong G.K."/>
            <person name="Wymore A."/>
            <person name="Zhang Y."/>
            <person name="Zimmer A.D."/>
            <person name="Quatrano R.S."/>
            <person name="Mayer K.F.X."/>
            <person name="Goodstein D."/>
            <person name="Casacuberta J.M."/>
            <person name="Vandepoele K."/>
            <person name="Reski R."/>
            <person name="Cuming A.C."/>
            <person name="Tuskan G.A."/>
            <person name="Maumus F."/>
            <person name="Salse J."/>
            <person name="Schmutz J."/>
            <person name="Rensing S.A."/>
        </authorList>
    </citation>
    <scope>NUCLEOTIDE SEQUENCE [LARGE SCALE GENOMIC DNA]</scope>
    <source>
        <strain evidence="3 4">cv. Gransden 2004</strain>
    </source>
</reference>
<proteinExistence type="predicted"/>
<dbReference type="AlphaFoldDB" id="A0A2K1KBZ1"/>
<dbReference type="Gramene" id="Pp3c7_17070V3.1">
    <property type="protein sequence ID" value="PAC:32925913.CDS.1"/>
    <property type="gene ID" value="Pp3c7_17070"/>
</dbReference>
<dbReference type="InParanoid" id="A0A2K1KBZ1"/>
<dbReference type="EMBL" id="ABEU02000007">
    <property type="protein sequence ID" value="PNR51293.1"/>
    <property type="molecule type" value="Genomic_DNA"/>
</dbReference>
<gene>
    <name evidence="2" type="ORF">PHYPA_010479</name>
</gene>
<accession>A0A2K1KBZ1</accession>
<dbReference type="EnsemblPlants" id="Pp3c7_17070V3.1">
    <property type="protein sequence ID" value="PAC:32925913.CDS.1"/>
    <property type="gene ID" value="Pp3c7_17070"/>
</dbReference>
<dbReference type="PaxDb" id="3218-PP1S2_750V6.1"/>
<organism evidence="2">
    <name type="scientific">Physcomitrium patens</name>
    <name type="common">Spreading-leaved earth moss</name>
    <name type="synonym">Physcomitrella patens</name>
    <dbReference type="NCBI Taxonomy" id="3218"/>
    <lineage>
        <taxon>Eukaryota</taxon>
        <taxon>Viridiplantae</taxon>
        <taxon>Streptophyta</taxon>
        <taxon>Embryophyta</taxon>
        <taxon>Bryophyta</taxon>
        <taxon>Bryophytina</taxon>
        <taxon>Bryopsida</taxon>
        <taxon>Funariidae</taxon>
        <taxon>Funariales</taxon>
        <taxon>Funariaceae</taxon>
        <taxon>Physcomitrium</taxon>
    </lineage>
</organism>
<evidence type="ECO:0000256" key="1">
    <source>
        <dbReference type="SAM" id="SignalP"/>
    </source>
</evidence>
<feature type="chain" id="PRO_5036042998" evidence="1">
    <location>
        <begin position="25"/>
        <end position="85"/>
    </location>
</feature>
<evidence type="ECO:0000313" key="3">
    <source>
        <dbReference type="EnsemblPlants" id="PAC:32925913.CDS.1"/>
    </source>
</evidence>
<feature type="signal peptide" evidence="1">
    <location>
        <begin position="1"/>
        <end position="24"/>
    </location>
</feature>
<reference evidence="3" key="3">
    <citation type="submission" date="2020-12" db="UniProtKB">
        <authorList>
            <consortium name="EnsemblPlants"/>
        </authorList>
    </citation>
    <scope>IDENTIFICATION</scope>
</reference>
<dbReference type="Proteomes" id="UP000006727">
    <property type="component" value="Chromosome 7"/>
</dbReference>
<sequence>MTTRCVCGLFVILFLVSAFVSVGAQSHHQYNLRSQSFDESSDPLAASKLNVYATQQFPEELTMSHFPEGFIFGAAGSHVFAYLFR</sequence>
<keyword evidence="4" id="KW-1185">Reference proteome</keyword>
<evidence type="ECO:0000313" key="2">
    <source>
        <dbReference type="EMBL" id="PNR51293.1"/>
    </source>
</evidence>
<dbReference type="EnsemblPlants" id="Pp3c7_17070V3.2">
    <property type="protein sequence ID" value="PAC:32925914.CDS.1"/>
    <property type="gene ID" value="Pp3c7_17070"/>
</dbReference>
<name>A0A2K1KBZ1_PHYPA</name>
<keyword evidence="1" id="KW-0732">Signal</keyword>
<dbReference type="Gramene" id="Pp3c7_17070V3.2">
    <property type="protein sequence ID" value="PAC:32925914.CDS.1"/>
    <property type="gene ID" value="Pp3c7_17070"/>
</dbReference>